<evidence type="ECO:0000256" key="15">
    <source>
        <dbReference type="ARBA" id="ARBA00049902"/>
    </source>
</evidence>
<comment type="similarity">
    <text evidence="11">Belongs to the SEDS family. FtsW subfamily.</text>
</comment>
<keyword evidence="4 18" id="KW-0812">Transmembrane</keyword>
<name>A0A8J7ANX4_9CYAN</name>
<accession>A0A8J7ANX4</accession>
<evidence type="ECO:0000256" key="8">
    <source>
        <dbReference type="ARBA" id="ARBA00023136"/>
    </source>
</evidence>
<evidence type="ECO:0000256" key="7">
    <source>
        <dbReference type="ARBA" id="ARBA00022989"/>
    </source>
</evidence>
<keyword evidence="8 18" id="KW-0472">Membrane</keyword>
<dbReference type="EC" id="2.4.99.28" evidence="14"/>
<evidence type="ECO:0000256" key="3">
    <source>
        <dbReference type="ARBA" id="ARBA00022679"/>
    </source>
</evidence>
<evidence type="ECO:0000256" key="2">
    <source>
        <dbReference type="ARBA" id="ARBA00022676"/>
    </source>
</evidence>
<evidence type="ECO:0000256" key="16">
    <source>
        <dbReference type="ARBA" id="ARBA00049966"/>
    </source>
</evidence>
<feature type="region of interest" description="Disordered" evidence="17">
    <location>
        <begin position="359"/>
        <end position="415"/>
    </location>
</feature>
<evidence type="ECO:0000256" key="1">
    <source>
        <dbReference type="ARBA" id="ARBA00004141"/>
    </source>
</evidence>
<dbReference type="GO" id="GO:0005886">
    <property type="term" value="C:plasma membrane"/>
    <property type="evidence" value="ECO:0007669"/>
    <property type="project" value="TreeGrafter"/>
</dbReference>
<evidence type="ECO:0000313" key="19">
    <source>
        <dbReference type="EMBL" id="MBE9078570.1"/>
    </source>
</evidence>
<comment type="subcellular location">
    <subcellularLocation>
        <location evidence="1">Membrane</location>
        <topology evidence="1">Multi-pass membrane protein</topology>
    </subcellularLocation>
</comment>
<evidence type="ECO:0000256" key="5">
    <source>
        <dbReference type="ARBA" id="ARBA00022960"/>
    </source>
</evidence>
<dbReference type="InterPro" id="IPR018365">
    <property type="entry name" value="Cell_cycle_FtsW-rel_CS"/>
</dbReference>
<dbReference type="AlphaFoldDB" id="A0A8J7ANX4"/>
<dbReference type="GO" id="GO:0008360">
    <property type="term" value="P:regulation of cell shape"/>
    <property type="evidence" value="ECO:0007669"/>
    <property type="project" value="UniProtKB-KW"/>
</dbReference>
<evidence type="ECO:0000256" key="10">
    <source>
        <dbReference type="ARBA" id="ARBA00033270"/>
    </source>
</evidence>
<comment type="catalytic activity">
    <reaction evidence="15">
        <text>[GlcNAc-(1-&gt;4)-Mur2Ac(oyl-L-Ala-gamma-D-Glu-L-Lys-D-Ala-D-Ala)](n)-di-trans,octa-cis-undecaprenyl diphosphate + beta-D-GlcNAc-(1-&gt;4)-Mur2Ac(oyl-L-Ala-gamma-D-Glu-L-Lys-D-Ala-D-Ala)-di-trans,octa-cis-undecaprenyl diphosphate = [GlcNAc-(1-&gt;4)-Mur2Ac(oyl-L-Ala-gamma-D-Glu-L-Lys-D-Ala-D-Ala)](n+1)-di-trans,octa-cis-undecaprenyl diphosphate + di-trans,octa-cis-undecaprenyl diphosphate + H(+)</text>
        <dbReference type="Rhea" id="RHEA:23708"/>
        <dbReference type="Rhea" id="RHEA-COMP:9602"/>
        <dbReference type="Rhea" id="RHEA-COMP:9603"/>
        <dbReference type="ChEBI" id="CHEBI:15378"/>
        <dbReference type="ChEBI" id="CHEBI:58405"/>
        <dbReference type="ChEBI" id="CHEBI:60033"/>
        <dbReference type="ChEBI" id="CHEBI:78435"/>
        <dbReference type="EC" id="2.4.99.28"/>
    </reaction>
</comment>
<dbReference type="InterPro" id="IPR001182">
    <property type="entry name" value="FtsW/RodA"/>
</dbReference>
<feature type="transmembrane region" description="Helical" evidence="18">
    <location>
        <begin position="30"/>
        <end position="48"/>
    </location>
</feature>
<gene>
    <name evidence="19" type="ORF">IQ241_14915</name>
</gene>
<dbReference type="GO" id="GO:0032153">
    <property type="term" value="C:cell division site"/>
    <property type="evidence" value="ECO:0007669"/>
    <property type="project" value="TreeGrafter"/>
</dbReference>
<keyword evidence="5" id="KW-0133">Cell shape</keyword>
<sequence>MLWLSVGLVVLFSASYPVANAETGDGARYFKIQLLYILVGLLLSRWVTRHPLRHLIRLSGIALLVSMSMILATHIPGLGVSVNGATRWLPLGPFLLQPSELMKPFLVLHGAQLFGRWHRLSLRRRLSWLGIYATGLALILTQPNLSTTAVCGTTLWLIALAAGLPYSQLLLTAFSGLLAALISVSLKSYQRDRIVSFLNPWADADGNGYQLIQSLLAVGSGGTWGSGYGLSQQKLFFLPIQYTDFIFSVYAEEFGFVGSVMLLIFLAVYSTVTLVVALRAKQPIHRLVAIGCMVLLVGQSLVNIGVAIGALPTTGLPFPLMSYGGSSMIASLVTAGILIRVARESKESEVIKLPLLLPQRSSSTSPTTSPDSPSAVSPKLSPESDSSPAPAPAARRRRRQKRSEAATGKPSPVQT</sequence>
<evidence type="ECO:0000256" key="9">
    <source>
        <dbReference type="ARBA" id="ARBA00032370"/>
    </source>
</evidence>
<evidence type="ECO:0000256" key="4">
    <source>
        <dbReference type="ARBA" id="ARBA00022692"/>
    </source>
</evidence>
<dbReference type="Pfam" id="PF01098">
    <property type="entry name" value="FTSW_RODA_SPOVE"/>
    <property type="match status" value="1"/>
</dbReference>
<evidence type="ECO:0000256" key="18">
    <source>
        <dbReference type="SAM" id="Phobius"/>
    </source>
</evidence>
<dbReference type="GO" id="GO:0008955">
    <property type="term" value="F:peptidoglycan glycosyltransferase activity"/>
    <property type="evidence" value="ECO:0007669"/>
    <property type="project" value="UniProtKB-EC"/>
</dbReference>
<evidence type="ECO:0000256" key="17">
    <source>
        <dbReference type="SAM" id="MobiDB-lite"/>
    </source>
</evidence>
<keyword evidence="20" id="KW-1185">Reference proteome</keyword>
<organism evidence="19 20">
    <name type="scientific">Vasconcelosia minhoensis LEGE 07310</name>
    <dbReference type="NCBI Taxonomy" id="915328"/>
    <lineage>
        <taxon>Bacteria</taxon>
        <taxon>Bacillati</taxon>
        <taxon>Cyanobacteriota</taxon>
        <taxon>Cyanophyceae</taxon>
        <taxon>Nodosilineales</taxon>
        <taxon>Cymatolegaceae</taxon>
        <taxon>Vasconcelosia</taxon>
        <taxon>Vasconcelosia minhoensis</taxon>
    </lineage>
</organism>
<comment type="caution">
    <text evidence="19">The sequence shown here is derived from an EMBL/GenBank/DDBJ whole genome shotgun (WGS) entry which is preliminary data.</text>
</comment>
<feature type="transmembrane region" description="Helical" evidence="18">
    <location>
        <begin position="257"/>
        <end position="280"/>
    </location>
</feature>
<dbReference type="PANTHER" id="PTHR30474:SF2">
    <property type="entry name" value="PEPTIDOGLYCAN GLYCOSYLTRANSFERASE FTSW-RELATED"/>
    <property type="match status" value="1"/>
</dbReference>
<evidence type="ECO:0000256" key="14">
    <source>
        <dbReference type="ARBA" id="ARBA00044770"/>
    </source>
</evidence>
<dbReference type="EMBL" id="JADEXG010000035">
    <property type="protein sequence ID" value="MBE9078570.1"/>
    <property type="molecule type" value="Genomic_DNA"/>
</dbReference>
<dbReference type="PROSITE" id="PS00428">
    <property type="entry name" value="FTSW_RODA_SPOVE"/>
    <property type="match status" value="1"/>
</dbReference>
<feature type="transmembrane region" description="Helical" evidence="18">
    <location>
        <begin position="55"/>
        <end position="75"/>
    </location>
</feature>
<evidence type="ECO:0000256" key="13">
    <source>
        <dbReference type="ARBA" id="ARBA00041418"/>
    </source>
</evidence>
<feature type="transmembrane region" description="Helical" evidence="18">
    <location>
        <begin position="287"/>
        <end position="311"/>
    </location>
</feature>
<dbReference type="GO" id="GO:0051301">
    <property type="term" value="P:cell division"/>
    <property type="evidence" value="ECO:0007669"/>
    <property type="project" value="InterPro"/>
</dbReference>
<proteinExistence type="inferred from homology"/>
<keyword evidence="7 18" id="KW-1133">Transmembrane helix</keyword>
<dbReference type="Proteomes" id="UP000636505">
    <property type="component" value="Unassembled WGS sequence"/>
</dbReference>
<keyword evidence="6" id="KW-0573">Peptidoglycan synthesis</keyword>
<protein>
    <recommendedName>
        <fullName evidence="12">Probable peptidoglycan glycosyltransferase FtsW</fullName>
        <ecNumber evidence="14">2.4.99.28</ecNumber>
    </recommendedName>
    <alternativeName>
        <fullName evidence="13">Cell division protein FtsW</fullName>
    </alternativeName>
    <alternativeName>
        <fullName evidence="10">Cell wall polymerase</fullName>
    </alternativeName>
    <alternativeName>
        <fullName evidence="9">Peptidoglycan polymerase</fullName>
    </alternativeName>
</protein>
<evidence type="ECO:0000313" key="20">
    <source>
        <dbReference type="Proteomes" id="UP000636505"/>
    </source>
</evidence>
<dbReference type="GO" id="GO:0015648">
    <property type="term" value="F:lipid-linked peptidoglycan transporter activity"/>
    <property type="evidence" value="ECO:0007669"/>
    <property type="project" value="TreeGrafter"/>
</dbReference>
<evidence type="ECO:0000256" key="12">
    <source>
        <dbReference type="ARBA" id="ARBA00041185"/>
    </source>
</evidence>
<dbReference type="PANTHER" id="PTHR30474">
    <property type="entry name" value="CELL CYCLE PROTEIN"/>
    <property type="match status" value="1"/>
</dbReference>
<feature type="transmembrane region" description="Helical" evidence="18">
    <location>
        <begin position="323"/>
        <end position="342"/>
    </location>
</feature>
<reference evidence="19" key="1">
    <citation type="submission" date="2020-10" db="EMBL/GenBank/DDBJ databases">
        <authorList>
            <person name="Castelo-Branco R."/>
            <person name="Eusebio N."/>
            <person name="Adriana R."/>
            <person name="Vieira A."/>
            <person name="Brugerolle De Fraissinette N."/>
            <person name="Rezende De Castro R."/>
            <person name="Schneider M.P."/>
            <person name="Vasconcelos V."/>
            <person name="Leao P.N."/>
        </authorList>
    </citation>
    <scope>NUCLEOTIDE SEQUENCE</scope>
    <source>
        <strain evidence="19">LEGE 07310</strain>
    </source>
</reference>
<evidence type="ECO:0000256" key="6">
    <source>
        <dbReference type="ARBA" id="ARBA00022984"/>
    </source>
</evidence>
<comment type="function">
    <text evidence="16">Peptidoglycan polymerase that is essential for cell division.</text>
</comment>
<feature type="compositionally biased region" description="Low complexity" evidence="17">
    <location>
        <begin position="359"/>
        <end position="388"/>
    </location>
</feature>
<keyword evidence="2" id="KW-0328">Glycosyltransferase</keyword>
<dbReference type="GO" id="GO:0009252">
    <property type="term" value="P:peptidoglycan biosynthetic process"/>
    <property type="evidence" value="ECO:0007669"/>
    <property type="project" value="UniProtKB-KW"/>
</dbReference>
<evidence type="ECO:0000256" key="11">
    <source>
        <dbReference type="ARBA" id="ARBA00038053"/>
    </source>
</evidence>
<keyword evidence="3" id="KW-0808">Transferase</keyword>
<feature type="transmembrane region" description="Helical" evidence="18">
    <location>
        <begin position="155"/>
        <end position="184"/>
    </location>
</feature>